<protein>
    <submittedName>
        <fullName evidence="1">Phosphate starvation-inducible ATPase PhoH with RNA binding motif</fullName>
    </submittedName>
</protein>
<proteinExistence type="predicted"/>
<evidence type="ECO:0000313" key="1">
    <source>
        <dbReference type="EMBL" id="STT02183.1"/>
    </source>
</evidence>
<name>A0A377UZG3_KLEPN</name>
<evidence type="ECO:0000313" key="2">
    <source>
        <dbReference type="Proteomes" id="UP000255518"/>
    </source>
</evidence>
<dbReference type="Proteomes" id="UP000255518">
    <property type="component" value="Unassembled WGS sequence"/>
</dbReference>
<accession>A0A377UZG3</accession>
<sequence>MRSALNFFHSEDVVRHPVVARIVNAYEAWEAADQKRKAELAAERKREAQEQEQK</sequence>
<gene>
    <name evidence="1" type="primary">ybeZ_1</name>
    <name evidence="1" type="ORF">NCTC13443_02519</name>
</gene>
<dbReference type="AlphaFoldDB" id="A0A377UZG3"/>
<dbReference type="EMBL" id="UGKT01000001">
    <property type="protein sequence ID" value="STT02183.1"/>
    <property type="molecule type" value="Genomic_DNA"/>
</dbReference>
<organism evidence="1 2">
    <name type="scientific">Klebsiella pneumoniae</name>
    <dbReference type="NCBI Taxonomy" id="573"/>
    <lineage>
        <taxon>Bacteria</taxon>
        <taxon>Pseudomonadati</taxon>
        <taxon>Pseudomonadota</taxon>
        <taxon>Gammaproteobacteria</taxon>
        <taxon>Enterobacterales</taxon>
        <taxon>Enterobacteriaceae</taxon>
        <taxon>Klebsiella/Raoultella group</taxon>
        <taxon>Klebsiella</taxon>
        <taxon>Klebsiella pneumoniae complex</taxon>
    </lineage>
</organism>
<reference evidence="1 2" key="1">
    <citation type="submission" date="2018-06" db="EMBL/GenBank/DDBJ databases">
        <authorList>
            <consortium name="Pathogen Informatics"/>
            <person name="Doyle S."/>
        </authorList>
    </citation>
    <scope>NUCLEOTIDE SEQUENCE [LARGE SCALE GENOMIC DNA]</scope>
    <source>
        <strain evidence="1 2">NCTC13443</strain>
    </source>
</reference>